<dbReference type="PANTHER" id="PTHR37089:SF1">
    <property type="entry name" value="MEMBRANE PROTEIN"/>
    <property type="match status" value="1"/>
</dbReference>
<protein>
    <recommendedName>
        <fullName evidence="2">Spore coat protein U/FanG domain-containing protein</fullName>
    </recommendedName>
</protein>
<keyword evidence="1" id="KW-0732">Signal</keyword>
<sequence>MKTKQIQVALAAVFCAASFSSMAATTSTNVGVTTTVIANCTVTSTPIAFGNYDSLSATASTATGSVALTCSQGTAPSVALGNGANFSTTRRMTDGTSFLPYSIYRPTSTAAAASCTGATTDYPNTTPGLALPAAPSTAARTFNLCGSIAAGVSVPVGAYTDTVVATITF</sequence>
<feature type="signal peptide" evidence="1">
    <location>
        <begin position="1"/>
        <end position="23"/>
    </location>
</feature>
<dbReference type="Pfam" id="PF05229">
    <property type="entry name" value="SCPU"/>
    <property type="match status" value="1"/>
</dbReference>
<dbReference type="Proteomes" id="UP000501534">
    <property type="component" value="Chromosome"/>
</dbReference>
<reference evidence="3 4" key="1">
    <citation type="submission" date="2020-04" db="EMBL/GenBank/DDBJ databases">
        <title>Usitatibacter rugosus gen. nov., sp. nov. and Usitatibacter palustris sp. nov., novel members of Usitatibacteraceae fam. nov. within the order Nitrosomonadales isolated from soil.</title>
        <authorList>
            <person name="Huber K.J."/>
            <person name="Neumann-Schaal M."/>
            <person name="Geppert A."/>
            <person name="Luckner M."/>
            <person name="Wanner G."/>
            <person name="Overmann J."/>
        </authorList>
    </citation>
    <scope>NUCLEOTIDE SEQUENCE [LARGE SCALE GENOMIC DNA]</scope>
    <source>
        <strain evidence="3 4">0125_3</strain>
    </source>
</reference>
<dbReference type="AlphaFoldDB" id="A0A6M4GUI7"/>
<dbReference type="RefSeq" id="WP_171091344.1">
    <property type="nucleotide sequence ID" value="NZ_CP053069.1"/>
</dbReference>
<keyword evidence="4" id="KW-1185">Reference proteome</keyword>
<dbReference type="PANTHER" id="PTHR37089">
    <property type="entry name" value="PROTEIN U-RELATED"/>
    <property type="match status" value="1"/>
</dbReference>
<dbReference type="InterPro" id="IPR053167">
    <property type="entry name" value="Spore_coat_component"/>
</dbReference>
<dbReference type="KEGG" id="uru:DSM104443_01732"/>
<feature type="chain" id="PRO_5027023434" description="Spore coat protein U/FanG domain-containing protein" evidence="1">
    <location>
        <begin position="24"/>
        <end position="169"/>
    </location>
</feature>
<evidence type="ECO:0000313" key="3">
    <source>
        <dbReference type="EMBL" id="QJR10665.1"/>
    </source>
</evidence>
<name>A0A6M4GUI7_9PROT</name>
<evidence type="ECO:0000313" key="4">
    <source>
        <dbReference type="Proteomes" id="UP000501534"/>
    </source>
</evidence>
<organism evidence="3 4">
    <name type="scientific">Usitatibacter rugosus</name>
    <dbReference type="NCBI Taxonomy" id="2732067"/>
    <lineage>
        <taxon>Bacteria</taxon>
        <taxon>Pseudomonadati</taxon>
        <taxon>Pseudomonadota</taxon>
        <taxon>Betaproteobacteria</taxon>
        <taxon>Nitrosomonadales</taxon>
        <taxon>Usitatibacteraceae</taxon>
        <taxon>Usitatibacter</taxon>
    </lineage>
</organism>
<proteinExistence type="predicted"/>
<feature type="domain" description="Spore coat protein U/FanG" evidence="2">
    <location>
        <begin position="28"/>
        <end position="166"/>
    </location>
</feature>
<gene>
    <name evidence="3" type="ORF">DSM104443_01732</name>
</gene>
<dbReference type="EMBL" id="CP053069">
    <property type="protein sequence ID" value="QJR10665.1"/>
    <property type="molecule type" value="Genomic_DNA"/>
</dbReference>
<evidence type="ECO:0000256" key="1">
    <source>
        <dbReference type="SAM" id="SignalP"/>
    </source>
</evidence>
<evidence type="ECO:0000259" key="2">
    <source>
        <dbReference type="Pfam" id="PF05229"/>
    </source>
</evidence>
<dbReference type="InterPro" id="IPR007893">
    <property type="entry name" value="Spore_coat_U/FanG"/>
</dbReference>
<accession>A0A6M4GUI7</accession>